<feature type="region of interest" description="Disordered" evidence="1">
    <location>
        <begin position="1"/>
        <end position="58"/>
    </location>
</feature>
<name>A0A7T2S4S8_DELAC</name>
<dbReference type="RefSeq" id="WP_197956072.1">
    <property type="nucleotide sequence ID" value="NZ_CP065668.1"/>
</dbReference>
<dbReference type="AlphaFoldDB" id="A0A7T2S4S8"/>
<protein>
    <submittedName>
        <fullName evidence="2">Uncharacterized protein</fullName>
    </submittedName>
</protein>
<sequence>MSKSEQYRSMCEKFEEDPALPRSDLGPFDKAHQSGRTVHGVQRRSIDAVDGPGPAPDEFIAFDTPDFVSVPIKHSPRASCNHGLTRQLPVPK</sequence>
<proteinExistence type="predicted"/>
<dbReference type="EMBL" id="CP065668">
    <property type="protein sequence ID" value="QPS08956.1"/>
    <property type="molecule type" value="Genomic_DNA"/>
</dbReference>
<evidence type="ECO:0000256" key="1">
    <source>
        <dbReference type="SAM" id="MobiDB-lite"/>
    </source>
</evidence>
<evidence type="ECO:0000313" key="2">
    <source>
        <dbReference type="EMBL" id="QPS08956.1"/>
    </source>
</evidence>
<accession>A0A7T2S4S8</accession>
<reference evidence="2 3" key="1">
    <citation type="submission" date="2020-12" db="EMBL/GenBank/DDBJ databases">
        <title>FDA dAtabase for Regulatory Grade micrObial Sequences (FDA-ARGOS): Supporting development and validation of Infectious Disease Dx tests.</title>
        <authorList>
            <person name="Sproer C."/>
            <person name="Gronow S."/>
            <person name="Severitt S."/>
            <person name="Schroder I."/>
            <person name="Tallon L."/>
            <person name="Sadzewicz L."/>
            <person name="Zhao X."/>
            <person name="Boylan J."/>
            <person name="Ott S."/>
            <person name="Bowen H."/>
            <person name="Vavikolanu K."/>
            <person name="Mehta A."/>
            <person name="Aluvathingal J."/>
            <person name="Nadendla S."/>
            <person name="Lowell S."/>
            <person name="Myers T."/>
            <person name="Yan Y."/>
            <person name="Sichtig H."/>
        </authorList>
    </citation>
    <scope>NUCLEOTIDE SEQUENCE [LARGE SCALE GENOMIC DNA]</scope>
    <source>
        <strain evidence="2 3">FDAARGOS_909</strain>
    </source>
</reference>
<gene>
    <name evidence="2" type="ORF">I6G66_02565</name>
</gene>
<dbReference type="Proteomes" id="UP000594778">
    <property type="component" value="Chromosome"/>
</dbReference>
<organism evidence="2 3">
    <name type="scientific">Delftia acidovorans</name>
    <name type="common">Pseudomonas acidovorans</name>
    <name type="synonym">Comamonas acidovorans</name>
    <dbReference type="NCBI Taxonomy" id="80866"/>
    <lineage>
        <taxon>Bacteria</taxon>
        <taxon>Pseudomonadati</taxon>
        <taxon>Pseudomonadota</taxon>
        <taxon>Betaproteobacteria</taxon>
        <taxon>Burkholderiales</taxon>
        <taxon>Comamonadaceae</taxon>
        <taxon>Delftia</taxon>
    </lineage>
</organism>
<evidence type="ECO:0000313" key="3">
    <source>
        <dbReference type="Proteomes" id="UP000594778"/>
    </source>
</evidence>